<feature type="region of interest" description="Disordered" evidence="2">
    <location>
        <begin position="23"/>
        <end position="44"/>
    </location>
</feature>
<feature type="region of interest" description="Disordered" evidence="2">
    <location>
        <begin position="101"/>
        <end position="174"/>
    </location>
</feature>
<feature type="compositionally biased region" description="Basic and acidic residues" evidence="2">
    <location>
        <begin position="975"/>
        <end position="991"/>
    </location>
</feature>
<feature type="coiled-coil region" evidence="1">
    <location>
        <begin position="649"/>
        <end position="676"/>
    </location>
</feature>
<feature type="compositionally biased region" description="Polar residues" evidence="2">
    <location>
        <begin position="992"/>
        <end position="1016"/>
    </location>
</feature>
<feature type="compositionally biased region" description="Basic residues" evidence="2">
    <location>
        <begin position="1393"/>
        <end position="1406"/>
    </location>
</feature>
<gene>
    <name evidence="3" type="ORF">TCIL3000_10_9570</name>
</gene>
<dbReference type="VEuPathDB" id="TriTrypDB:TcIL3000_10_9570"/>
<dbReference type="EMBL" id="HE575323">
    <property type="protein sequence ID" value="CCC94179.1"/>
    <property type="molecule type" value="Genomic_DNA"/>
</dbReference>
<evidence type="ECO:0000313" key="3">
    <source>
        <dbReference type="EMBL" id="CCC94179.1"/>
    </source>
</evidence>
<feature type="region of interest" description="Disordered" evidence="2">
    <location>
        <begin position="1186"/>
        <end position="1209"/>
    </location>
</feature>
<feature type="region of interest" description="Disordered" evidence="2">
    <location>
        <begin position="907"/>
        <end position="930"/>
    </location>
</feature>
<feature type="coiled-coil region" evidence="1">
    <location>
        <begin position="1250"/>
        <end position="1321"/>
    </location>
</feature>
<evidence type="ECO:0000256" key="2">
    <source>
        <dbReference type="SAM" id="MobiDB-lite"/>
    </source>
</evidence>
<accession>G0UXR2</accession>
<feature type="coiled-coil region" evidence="1">
    <location>
        <begin position="1019"/>
        <end position="1046"/>
    </location>
</feature>
<name>G0UXR2_TRYCI</name>
<organism evidence="3">
    <name type="scientific">Trypanosoma congolense (strain IL3000)</name>
    <dbReference type="NCBI Taxonomy" id="1068625"/>
    <lineage>
        <taxon>Eukaryota</taxon>
        <taxon>Discoba</taxon>
        <taxon>Euglenozoa</taxon>
        <taxon>Kinetoplastea</taxon>
        <taxon>Metakinetoplastina</taxon>
        <taxon>Trypanosomatida</taxon>
        <taxon>Trypanosomatidae</taxon>
        <taxon>Trypanosoma</taxon>
        <taxon>Nannomonas</taxon>
    </lineage>
</organism>
<feature type="region of interest" description="Disordered" evidence="2">
    <location>
        <begin position="1372"/>
        <end position="1406"/>
    </location>
</feature>
<feature type="compositionally biased region" description="Basic and acidic residues" evidence="2">
    <location>
        <begin position="907"/>
        <end position="927"/>
    </location>
</feature>
<keyword evidence="1" id="KW-0175">Coiled coil</keyword>
<sequence>MMRRVLVAAVSPFFMGIQSRATTYSSSNGERRGGNRGERTEVSSDYYENGSLGEAVPGFDIEVGEEGCERLRASVSNTVRKTQAELAKSKLLFPEAVQGQLRDAEASDGTDPSIDREKFGDDKRRGERVLSKMRKKYDNFDKPKRTSLTHTNTSSNRQAMERDDRTHSDNDEDVTRIYSYSEVGQVDDRWHPKHEEVKSSKVPLPSSVGTGGAAMQETPKARRYKEIKQGSGTRMIPDINTSHGSCSDRKRNGGCDDRTFVEIRASRGNTADKDSATVEEIDDDDHLGEMVCDDDYGELTSDADGAVNKFKNIKKHPFFNDLLHRIEKNAERQRQQIKAVGYYNLDAVNTCIRPLLQLTDYPFTFTELQQMAPFIYPDVLKRSLPDLKACRRLHLYHSTDTNVILDWSVEDFLRRRYESIHLSWEPMKVVMMRFGWNDKIMTDRDCLLFFSKFVDYIELARLEFDPAEKKPRSVAIEDPVRVAECQPVPLSRLLVRRKPSEETEPSVTEAIRLMGVPALWSPSKAKKMRSADKDTVEGIFDIVQREAASVDGDSTARLRHGVDAAPLLPQARSPSGRSIRDFSLGKTRPAAVAESSPQGLNTPRKKTFDDNHASTQESYDSIANEYHKKKVEVSLLRRRLLATNNIDHATELQERLSRTQKELSRLRERLEEKRYSRRVEKGIPERPGPAESNEADTKRKGHWSDESMDIDIEEDAVSKPFTAITGLDREVDEEPVSAFVTQLDSGIMKADQSMEKNCNAAGDSSEKIKLSVLSGEGTPNAKCLGNSVTSDDCGELQSLSSAAIQLRQEIELTREKHRREEEGLMKKMDEALATLLKIERAMKNLADRGTEEARLEEEKRRVEKERREEEIKRVKREEAEARAHAMEQELLRKHEERMKLLNIRREKAQKAQRDAELELERHKKEEQEALDAEAELQRKLNEAKSMIWSDNVEIETLNERVSESIEGEYVGTASHGDDDGCNHAELNEKEQSSPSMSTLPEPSATLPSASGPSCTPEQYDGLHLASRRLRREIAELERQMDAEGDEDDMTLMAVLAVSRAELEELEGFIKSVQMKEPWAAKRDKARREEELNEARMKAEHPCDVQERISDIRFQISLMEKRLEHATERKVITKLEQGIINGRREINRLRVEQDRLRRSGRPADAGGIRVPLNISVAETLAEVEKEGVNELAGEGGDDPHGEGSPEALNGPCEEEAIVDRGEPEYSGVGGATDSLLAEEHDGVGSSRGGVIDNTDTTLQDDENELRQLMARLETMLADIKRLEERLDEQEDGDDAEAIARSLTELQNKLQQLLEMRETIKRRTEQALLKKRAGSGEVSLNVPGKTSAAPSIDSNTPVIVKSLLNRPVSGYGQHSGEVIRFGRNDSNGSGTVGGKKSRKVTKSKKVRG</sequence>
<feature type="compositionally biased region" description="Basic and acidic residues" evidence="2">
    <location>
        <begin position="29"/>
        <end position="42"/>
    </location>
</feature>
<feature type="region of interest" description="Disordered" evidence="2">
    <location>
        <begin position="970"/>
        <end position="1019"/>
    </location>
</feature>
<dbReference type="PANTHER" id="PTHR23159">
    <property type="entry name" value="CENTROSOMAL PROTEIN 2"/>
    <property type="match status" value="1"/>
</dbReference>
<feature type="region of interest" description="Disordered" evidence="2">
    <location>
        <begin position="195"/>
        <end position="219"/>
    </location>
</feature>
<feature type="compositionally biased region" description="Polar residues" evidence="2">
    <location>
        <begin position="146"/>
        <end position="158"/>
    </location>
</feature>
<feature type="region of interest" description="Disordered" evidence="2">
    <location>
        <begin position="677"/>
        <end position="703"/>
    </location>
</feature>
<feature type="compositionally biased region" description="Basic and acidic residues" evidence="2">
    <location>
        <begin position="113"/>
        <end position="144"/>
    </location>
</feature>
<evidence type="ECO:0000256" key="1">
    <source>
        <dbReference type="SAM" id="Coils"/>
    </source>
</evidence>
<feature type="compositionally biased region" description="Basic and acidic residues" evidence="2">
    <location>
        <begin position="159"/>
        <end position="174"/>
    </location>
</feature>
<dbReference type="PANTHER" id="PTHR23159:SF60">
    <property type="entry name" value="SPINDLE ASSEMBLY ABNORMAL PROTEIN 4"/>
    <property type="match status" value="1"/>
</dbReference>
<proteinExistence type="predicted"/>
<protein>
    <submittedName>
        <fullName evidence="3">Uncharacterized protein</fullName>
    </submittedName>
</protein>
<reference evidence="3" key="1">
    <citation type="journal article" date="2012" name="Proc. Natl. Acad. Sci. U.S.A.">
        <title>Antigenic diversity is generated by distinct evolutionary mechanisms in African trypanosome species.</title>
        <authorList>
            <person name="Jackson A.P."/>
            <person name="Berry A."/>
            <person name="Aslett M."/>
            <person name="Allison H.C."/>
            <person name="Burton P."/>
            <person name="Vavrova-Anderson J."/>
            <person name="Brown R."/>
            <person name="Browne H."/>
            <person name="Corton N."/>
            <person name="Hauser H."/>
            <person name="Gamble J."/>
            <person name="Gilderthorp R."/>
            <person name="Marcello L."/>
            <person name="McQuillan J."/>
            <person name="Otto T.D."/>
            <person name="Quail M.A."/>
            <person name="Sanders M.J."/>
            <person name="van Tonder A."/>
            <person name="Ginger M.L."/>
            <person name="Field M.C."/>
            <person name="Barry J.D."/>
            <person name="Hertz-Fowler C."/>
            <person name="Berriman M."/>
        </authorList>
    </citation>
    <scope>NUCLEOTIDE SEQUENCE</scope>
    <source>
        <strain evidence="3">IL3000</strain>
    </source>
</reference>
<feature type="region of interest" description="Disordered" evidence="2">
    <location>
        <begin position="565"/>
        <end position="612"/>
    </location>
</feature>